<comment type="subcellular location">
    <subcellularLocation>
        <location evidence="1">Membrane</location>
        <topology evidence="1">Multi-pass membrane protein</topology>
    </subcellularLocation>
</comment>
<dbReference type="InterPro" id="IPR020846">
    <property type="entry name" value="MFS_dom"/>
</dbReference>
<feature type="transmembrane region" description="Helical" evidence="7">
    <location>
        <begin position="207"/>
        <end position="228"/>
    </location>
</feature>
<dbReference type="PANTHER" id="PTHR23511:SF5">
    <property type="entry name" value="MAJOR FACILITATOR-TYPE TRANSPORTER HXNZ-RELATED"/>
    <property type="match status" value="1"/>
</dbReference>
<reference evidence="9" key="2">
    <citation type="submission" date="2025-09" db="UniProtKB">
        <authorList>
            <consortium name="Ensembl"/>
        </authorList>
    </citation>
    <scope>IDENTIFICATION</scope>
</reference>
<feature type="transmembrane region" description="Helical" evidence="7">
    <location>
        <begin position="400"/>
        <end position="416"/>
    </location>
</feature>
<keyword evidence="10" id="KW-1185">Reference proteome</keyword>
<organism evidence="9 10">
    <name type="scientific">Hippocampus comes</name>
    <name type="common">Tiger tail seahorse</name>
    <dbReference type="NCBI Taxonomy" id="109280"/>
    <lineage>
        <taxon>Eukaryota</taxon>
        <taxon>Metazoa</taxon>
        <taxon>Chordata</taxon>
        <taxon>Craniata</taxon>
        <taxon>Vertebrata</taxon>
        <taxon>Euteleostomi</taxon>
        <taxon>Actinopterygii</taxon>
        <taxon>Neopterygii</taxon>
        <taxon>Teleostei</taxon>
        <taxon>Neoteleostei</taxon>
        <taxon>Acanthomorphata</taxon>
        <taxon>Syngnathiaria</taxon>
        <taxon>Syngnathiformes</taxon>
        <taxon>Syngnathoidei</taxon>
        <taxon>Syngnathidae</taxon>
        <taxon>Hippocampus</taxon>
    </lineage>
</organism>
<evidence type="ECO:0000256" key="6">
    <source>
        <dbReference type="ARBA" id="ARBA00023136"/>
    </source>
</evidence>
<dbReference type="PROSITE" id="PS50850">
    <property type="entry name" value="MFS"/>
    <property type="match status" value="1"/>
</dbReference>
<dbReference type="PANTHER" id="PTHR23511">
    <property type="entry name" value="SYNAPTIC VESICLE GLYCOPROTEIN 2"/>
    <property type="match status" value="1"/>
</dbReference>
<dbReference type="Ensembl" id="ENSHCOT00000012995.1">
    <property type="protein sequence ID" value="ENSHCOP00000000899.1"/>
    <property type="gene ID" value="ENSHCOG00000001792.1"/>
</dbReference>
<dbReference type="InterPro" id="IPR005828">
    <property type="entry name" value="MFS_sugar_transport-like"/>
</dbReference>
<evidence type="ECO:0000313" key="9">
    <source>
        <dbReference type="Ensembl" id="ENSHCOP00000000899.1"/>
    </source>
</evidence>
<evidence type="ECO:0000256" key="2">
    <source>
        <dbReference type="ARBA" id="ARBA00008335"/>
    </source>
</evidence>
<sequence>MSKWNSASVTYMRWRNTDQSMEGNPVDHNGERSGSIKDDGCVIIGGIELGCRKSSLAVDPKHETFTLDEALDALGFGRFQLKLLFITGFSWVADAMEMMILSILGPQLHCEWFLEGYKVALITSVVFAGMSFSSSLWGNLSDKYGRKKGLTICMCWTFYYSMLSALAPNFFWMLLLRGMVGIGIGGAHQSLTLYSEFVPRKSRGFSIVLMAVFWTVGVVFEVLLAVLVMPTLGWRWLVGMSAIPLGIFLCFCLCLPESPRVNLLNGNSAKVMALLASIAKDNGKTLPHGRILCNIQRNRRGRLRDLFTRQYYKTTLLLWFIWFSFAFTYYGIILLTTELFQAGHSCGVTQGAKIEPGCSLECKLLTSDDYRDLLWTTLAEFPGLVVVLGTVDCLGRKKSMALPLFIFTLSLLPLYACIGRTALTIFIFIGRAFISGGFQVVYVYTPEVFPTETRALAIGTCSAISKVGALITPFVAQVLLRHSVSLTLAVYCFCSLLAGFMCLLLPIETSGRALQESERTPTLGSARRLS</sequence>
<feature type="transmembrane region" description="Helical" evidence="7">
    <location>
        <begin position="83"/>
        <end position="104"/>
    </location>
</feature>
<keyword evidence="3" id="KW-0813">Transport</keyword>
<evidence type="ECO:0000256" key="7">
    <source>
        <dbReference type="SAM" id="Phobius"/>
    </source>
</evidence>
<keyword evidence="5 7" id="KW-1133">Transmembrane helix</keyword>
<dbReference type="GO" id="GO:0022857">
    <property type="term" value="F:transmembrane transporter activity"/>
    <property type="evidence" value="ECO:0007669"/>
    <property type="project" value="InterPro"/>
</dbReference>
<dbReference type="AlphaFoldDB" id="A0A3Q3D2K1"/>
<comment type="similarity">
    <text evidence="2">Belongs to the major facilitator superfamily.</text>
</comment>
<feature type="transmembrane region" description="Helical" evidence="7">
    <location>
        <begin position="174"/>
        <end position="195"/>
    </location>
</feature>
<accession>A0A3Q3D2K1</accession>
<proteinExistence type="inferred from homology"/>
<feature type="transmembrane region" description="Helical" evidence="7">
    <location>
        <begin position="373"/>
        <end position="393"/>
    </location>
</feature>
<name>A0A3Q3D2K1_HIPCM</name>
<feature type="domain" description="Major facilitator superfamily (MFS) profile" evidence="8">
    <location>
        <begin position="83"/>
        <end position="510"/>
    </location>
</feature>
<feature type="transmembrane region" description="Helical" evidence="7">
    <location>
        <begin position="488"/>
        <end position="507"/>
    </location>
</feature>
<feature type="transmembrane region" description="Helical" evidence="7">
    <location>
        <begin position="234"/>
        <end position="255"/>
    </location>
</feature>
<evidence type="ECO:0000256" key="1">
    <source>
        <dbReference type="ARBA" id="ARBA00004141"/>
    </source>
</evidence>
<evidence type="ECO:0000259" key="8">
    <source>
        <dbReference type="PROSITE" id="PS50850"/>
    </source>
</evidence>
<dbReference type="OMA" id="WDVVIYS"/>
<dbReference type="SUPFAM" id="SSF103473">
    <property type="entry name" value="MFS general substrate transporter"/>
    <property type="match status" value="1"/>
</dbReference>
<evidence type="ECO:0000256" key="4">
    <source>
        <dbReference type="ARBA" id="ARBA00022692"/>
    </source>
</evidence>
<evidence type="ECO:0000313" key="10">
    <source>
        <dbReference type="Proteomes" id="UP000264820"/>
    </source>
</evidence>
<feature type="transmembrane region" description="Helical" evidence="7">
    <location>
        <begin position="116"/>
        <end position="137"/>
    </location>
</feature>
<feature type="transmembrane region" description="Helical" evidence="7">
    <location>
        <begin position="149"/>
        <end position="168"/>
    </location>
</feature>
<dbReference type="InterPro" id="IPR036259">
    <property type="entry name" value="MFS_trans_sf"/>
</dbReference>
<dbReference type="Gene3D" id="1.20.1250.20">
    <property type="entry name" value="MFS general substrate transporter like domains"/>
    <property type="match status" value="1"/>
</dbReference>
<feature type="transmembrane region" description="Helical" evidence="7">
    <location>
        <begin position="456"/>
        <end position="476"/>
    </location>
</feature>
<keyword evidence="6 7" id="KW-0472">Membrane</keyword>
<dbReference type="GeneTree" id="ENSGT00940000155403"/>
<feature type="transmembrane region" description="Helical" evidence="7">
    <location>
        <begin position="316"/>
        <end position="335"/>
    </location>
</feature>
<evidence type="ECO:0000256" key="3">
    <source>
        <dbReference type="ARBA" id="ARBA00022448"/>
    </source>
</evidence>
<feature type="transmembrane region" description="Helical" evidence="7">
    <location>
        <begin position="422"/>
        <end position="444"/>
    </location>
</feature>
<evidence type="ECO:0000256" key="5">
    <source>
        <dbReference type="ARBA" id="ARBA00022989"/>
    </source>
</evidence>
<keyword evidence="4 7" id="KW-0812">Transmembrane</keyword>
<reference evidence="9" key="1">
    <citation type="submission" date="2025-08" db="UniProtKB">
        <authorList>
            <consortium name="Ensembl"/>
        </authorList>
    </citation>
    <scope>IDENTIFICATION</scope>
</reference>
<dbReference type="GO" id="GO:0016020">
    <property type="term" value="C:membrane"/>
    <property type="evidence" value="ECO:0007669"/>
    <property type="project" value="UniProtKB-SubCell"/>
</dbReference>
<dbReference type="Pfam" id="PF00083">
    <property type="entry name" value="Sugar_tr"/>
    <property type="match status" value="1"/>
</dbReference>
<dbReference type="Proteomes" id="UP000264820">
    <property type="component" value="Unplaced"/>
</dbReference>
<dbReference type="STRING" id="109280.ENSHCOP00000000899"/>
<protein>
    <submittedName>
        <fullName evidence="9">Synaptic vesicle 2-related protein-like</fullName>
    </submittedName>
</protein>